<gene>
    <name evidence="6" type="primary">mreB</name>
    <name evidence="7" type="ORF">J8C05_07760</name>
</gene>
<organism evidence="7 8">
    <name type="scientific">Chloracidobacterium sp. N</name>
    <dbReference type="NCBI Taxonomy" id="2821540"/>
    <lineage>
        <taxon>Bacteria</taxon>
        <taxon>Pseudomonadati</taxon>
        <taxon>Acidobacteriota</taxon>
        <taxon>Terriglobia</taxon>
        <taxon>Terriglobales</taxon>
        <taxon>Acidobacteriaceae</taxon>
        <taxon>Chloracidobacterium</taxon>
        <taxon>Chloracidobacterium aggregatum</taxon>
    </lineage>
</organism>
<proteinExistence type="inferred from homology"/>
<dbReference type="NCBIfam" id="TIGR00904">
    <property type="entry name" value="mreB"/>
    <property type="match status" value="1"/>
</dbReference>
<evidence type="ECO:0000256" key="6">
    <source>
        <dbReference type="HAMAP-Rule" id="MF_02207"/>
    </source>
</evidence>
<comment type="subunit">
    <text evidence="6">Forms polymers.</text>
</comment>
<sequence>MKLRSIFNYFSNDLAIDLGTANTLVYAKGRGVVVSEPSIVAINKITHQVEAVGKEAKEMIGRTPGNIVAIRPMKDGVIADFEVTEKMLQHFIRRAHNGKSWVSPRVVIGVPGEITQVELRAVEDAAYRARAAEVYLVEEAMAAAIGAGLPITEPYGNMIVDIGGGTTDIAVISLSGIVYSRAVRVAGNELDEAIAQFIKRKYNLLIGERTAEQVKIELGSAYRLEERLTMEIRGRDLIEGIPKTITISDEEVREAMAEPIATIVNAVRVALERTPPELSADIADRGIVLTGGGALLKGLDKLLMKETRVPVTLAENPLSSVVLGTGKMLGDFELLKRVSLGGAYAKHMIAN</sequence>
<evidence type="ECO:0000256" key="5">
    <source>
        <dbReference type="ARBA" id="ARBA00023458"/>
    </source>
</evidence>
<dbReference type="SUPFAM" id="SSF53067">
    <property type="entry name" value="Actin-like ATPase domain"/>
    <property type="match status" value="2"/>
</dbReference>
<protein>
    <recommendedName>
        <fullName evidence="6">Cell shape-determining protein MreB</fullName>
    </recommendedName>
</protein>
<dbReference type="Pfam" id="PF06723">
    <property type="entry name" value="MreB_Mbl"/>
    <property type="match status" value="1"/>
</dbReference>
<dbReference type="Gene3D" id="3.30.420.40">
    <property type="match status" value="2"/>
</dbReference>
<keyword evidence="2 6" id="KW-0547">Nucleotide-binding</keyword>
<dbReference type="PANTHER" id="PTHR42749:SF1">
    <property type="entry name" value="CELL SHAPE-DETERMINING PROTEIN MREB"/>
    <property type="match status" value="1"/>
</dbReference>
<keyword evidence="3 6" id="KW-0067">ATP-binding</keyword>
<comment type="function">
    <text evidence="6">Forms membrane-associated dynamic filaments that are essential for cell shape determination. Acts by regulating cell wall synthesis and cell elongation, and thus cell shape. A feedback loop between cell geometry and MreB localization may maintain elongated cell shape by targeting cell wall growth to regions of negative cell wall curvature.</text>
</comment>
<accession>A0ABX8AX58</accession>
<dbReference type="RefSeq" id="WP_014100066.1">
    <property type="nucleotide sequence ID" value="NZ_CP072642.1"/>
</dbReference>
<comment type="subcellular location">
    <subcellularLocation>
        <location evidence="6">Cytoplasm</location>
    </subcellularLocation>
    <text evidence="6">Membrane-associated.</text>
</comment>
<dbReference type="CDD" id="cd10225">
    <property type="entry name" value="ASKHA_NBD_MreB-like"/>
    <property type="match status" value="1"/>
</dbReference>
<dbReference type="NCBIfam" id="NF010539">
    <property type="entry name" value="PRK13927.1"/>
    <property type="match status" value="1"/>
</dbReference>
<feature type="binding site" evidence="6">
    <location>
        <begin position="212"/>
        <end position="215"/>
    </location>
    <ligand>
        <name>ATP</name>
        <dbReference type="ChEBI" id="CHEBI:30616"/>
    </ligand>
</feature>
<keyword evidence="4 6" id="KW-0133">Cell shape</keyword>
<keyword evidence="1 6" id="KW-0963">Cytoplasm</keyword>
<dbReference type="Proteomes" id="UP000677668">
    <property type="component" value="Chromosome 1"/>
</dbReference>
<dbReference type="InterPro" id="IPR043129">
    <property type="entry name" value="ATPase_NBD"/>
</dbReference>
<evidence type="ECO:0000256" key="3">
    <source>
        <dbReference type="ARBA" id="ARBA00022840"/>
    </source>
</evidence>
<dbReference type="EMBL" id="CP072642">
    <property type="protein sequence ID" value="QUV93268.1"/>
    <property type="molecule type" value="Genomic_DNA"/>
</dbReference>
<evidence type="ECO:0000256" key="2">
    <source>
        <dbReference type="ARBA" id="ARBA00022741"/>
    </source>
</evidence>
<name>A0ABX8AX58_9BACT</name>
<evidence type="ECO:0000256" key="1">
    <source>
        <dbReference type="ARBA" id="ARBA00022490"/>
    </source>
</evidence>
<feature type="binding site" evidence="6">
    <location>
        <begin position="292"/>
        <end position="295"/>
    </location>
    <ligand>
        <name>ATP</name>
        <dbReference type="ChEBI" id="CHEBI:30616"/>
    </ligand>
</feature>
<evidence type="ECO:0000313" key="8">
    <source>
        <dbReference type="Proteomes" id="UP000677668"/>
    </source>
</evidence>
<evidence type="ECO:0000256" key="4">
    <source>
        <dbReference type="ARBA" id="ARBA00022960"/>
    </source>
</evidence>
<feature type="binding site" evidence="6">
    <location>
        <begin position="20"/>
        <end position="22"/>
    </location>
    <ligand>
        <name>ATP</name>
        <dbReference type="ChEBI" id="CHEBI:30616"/>
    </ligand>
</feature>
<dbReference type="PANTHER" id="PTHR42749">
    <property type="entry name" value="CELL SHAPE-DETERMINING PROTEIN MREB"/>
    <property type="match status" value="1"/>
</dbReference>
<dbReference type="HAMAP" id="MF_02207">
    <property type="entry name" value="MreB"/>
    <property type="match status" value="1"/>
</dbReference>
<evidence type="ECO:0000313" key="7">
    <source>
        <dbReference type="EMBL" id="QUV93268.1"/>
    </source>
</evidence>
<dbReference type="InterPro" id="IPR004753">
    <property type="entry name" value="MreB"/>
</dbReference>
<dbReference type="InterPro" id="IPR056546">
    <property type="entry name" value="MreB_MamK-like"/>
</dbReference>
<feature type="binding site" evidence="6">
    <location>
        <begin position="164"/>
        <end position="166"/>
    </location>
    <ligand>
        <name>ATP</name>
        <dbReference type="ChEBI" id="CHEBI:30616"/>
    </ligand>
</feature>
<keyword evidence="8" id="KW-1185">Reference proteome</keyword>
<comment type="similarity">
    <text evidence="5 6">Belongs to the FtsA/MreB family.</text>
</comment>
<reference evidence="7 8" key="1">
    <citation type="submission" date="2021-03" db="EMBL/GenBank/DDBJ databases">
        <title>Genomic and phenotypic characterization of Chloracidobacterium isolates provides evidence for multiple species.</title>
        <authorList>
            <person name="Saini M.K."/>
            <person name="Costas A.M.G."/>
            <person name="Tank M."/>
            <person name="Bryant D.A."/>
        </authorList>
    </citation>
    <scope>NUCLEOTIDE SEQUENCE [LARGE SCALE GENOMIC DNA]</scope>
    <source>
        <strain evidence="7 8">N</strain>
    </source>
</reference>
<dbReference type="PRINTS" id="PR01652">
    <property type="entry name" value="SHAPEPROTEIN"/>
</dbReference>